<dbReference type="GeneID" id="68119057"/>
<dbReference type="InterPro" id="IPR050136">
    <property type="entry name" value="FA_oxidation_alpha_subunit"/>
</dbReference>
<dbReference type="Pfam" id="PF00378">
    <property type="entry name" value="ECH_1"/>
    <property type="match status" value="1"/>
</dbReference>
<evidence type="ECO:0000313" key="12">
    <source>
        <dbReference type="Proteomes" id="UP000444721"/>
    </source>
</evidence>
<dbReference type="VEuPathDB" id="AmoebaDB:NF0049940"/>
<keyword evidence="3" id="KW-0276">Fatty acid metabolism</keyword>
<evidence type="ECO:0000256" key="7">
    <source>
        <dbReference type="ARBA" id="ARBA00023239"/>
    </source>
</evidence>
<dbReference type="GO" id="GO:0016509">
    <property type="term" value="F:long-chain (3S)-3-hydroxyacyl-CoA dehydrogenase (NAD+) activity"/>
    <property type="evidence" value="ECO:0007669"/>
    <property type="project" value="TreeGrafter"/>
</dbReference>
<feature type="domain" description="3-hydroxyacyl-CoA dehydrogenase C-terminal" evidence="9">
    <location>
        <begin position="586"/>
        <end position="679"/>
    </location>
</feature>
<dbReference type="Pfam" id="PF02737">
    <property type="entry name" value="3HCDH_N"/>
    <property type="match status" value="1"/>
</dbReference>
<evidence type="ECO:0000256" key="3">
    <source>
        <dbReference type="ARBA" id="ARBA00022832"/>
    </source>
</evidence>
<keyword evidence="12" id="KW-1185">Reference proteome</keyword>
<name>A0A6A5C4G2_NAEFO</name>
<evidence type="ECO:0000256" key="1">
    <source>
        <dbReference type="ARBA" id="ARBA00005005"/>
    </source>
</evidence>
<dbReference type="Gene3D" id="3.40.50.720">
    <property type="entry name" value="NAD(P)-binding Rossmann-like Domain"/>
    <property type="match status" value="1"/>
</dbReference>
<dbReference type="PANTHER" id="PTHR43612">
    <property type="entry name" value="TRIFUNCTIONAL ENZYME SUBUNIT ALPHA"/>
    <property type="match status" value="1"/>
</dbReference>
<keyword evidence="8" id="KW-0511">Multifunctional enzyme</keyword>
<evidence type="ECO:0000259" key="9">
    <source>
        <dbReference type="Pfam" id="PF00725"/>
    </source>
</evidence>
<dbReference type="VEuPathDB" id="AmoebaDB:NfTy_022080"/>
<proteinExistence type="inferred from homology"/>
<dbReference type="Gene3D" id="3.90.226.10">
    <property type="entry name" value="2-enoyl-CoA Hydratase, Chain A, domain 1"/>
    <property type="match status" value="2"/>
</dbReference>
<dbReference type="FunFam" id="3.40.50.720:FF:000009">
    <property type="entry name" value="Fatty oxidation complex, alpha subunit"/>
    <property type="match status" value="1"/>
</dbReference>
<gene>
    <name evidence="11" type="ORF">FDP41_011842</name>
</gene>
<comment type="caution">
    <text evidence="11">The sequence shown here is derived from an EMBL/GenBank/DDBJ whole genome shotgun (WGS) entry which is preliminary data.</text>
</comment>
<dbReference type="Proteomes" id="UP000444721">
    <property type="component" value="Unassembled WGS sequence"/>
</dbReference>
<dbReference type="SUPFAM" id="SSF48179">
    <property type="entry name" value="6-phosphogluconate dehydrogenase C-terminal domain-like"/>
    <property type="match status" value="2"/>
</dbReference>
<dbReference type="SUPFAM" id="SSF51735">
    <property type="entry name" value="NAD(P)-binding Rossmann-fold domains"/>
    <property type="match status" value="1"/>
</dbReference>
<dbReference type="InterPro" id="IPR029045">
    <property type="entry name" value="ClpP/crotonase-like_dom_sf"/>
</dbReference>
<dbReference type="UniPathway" id="UPA00659"/>
<dbReference type="InterPro" id="IPR006176">
    <property type="entry name" value="3-OHacyl-CoA_DH_NAD-bd"/>
</dbReference>
<accession>A0A6A5C4G2</accession>
<dbReference type="Pfam" id="PF00725">
    <property type="entry name" value="3HCDH"/>
    <property type="match status" value="1"/>
</dbReference>
<keyword evidence="5" id="KW-0520">NAD</keyword>
<dbReference type="InterPro" id="IPR008927">
    <property type="entry name" value="6-PGluconate_DH-like_C_sf"/>
</dbReference>
<feature type="domain" description="3-hydroxyacyl-CoA dehydrogenase NAD binding" evidence="10">
    <location>
        <begin position="404"/>
        <end position="583"/>
    </location>
</feature>
<dbReference type="CDD" id="cd06558">
    <property type="entry name" value="crotonase-like"/>
    <property type="match status" value="1"/>
</dbReference>
<dbReference type="Gene3D" id="1.10.1040.50">
    <property type="match status" value="1"/>
</dbReference>
<evidence type="ECO:0008006" key="13">
    <source>
        <dbReference type="Google" id="ProtNLM"/>
    </source>
</evidence>
<dbReference type="GO" id="GO:0006635">
    <property type="term" value="P:fatty acid beta-oxidation"/>
    <property type="evidence" value="ECO:0007669"/>
    <property type="project" value="UniProtKB-UniPathway"/>
</dbReference>
<dbReference type="RefSeq" id="XP_044566694.1">
    <property type="nucleotide sequence ID" value="XM_044702296.1"/>
</dbReference>
<evidence type="ECO:0000256" key="2">
    <source>
        <dbReference type="ARBA" id="ARBA00007005"/>
    </source>
</evidence>
<evidence type="ECO:0000313" key="11">
    <source>
        <dbReference type="EMBL" id="KAF0981981.1"/>
    </source>
</evidence>
<organism evidence="11 12">
    <name type="scientific">Naegleria fowleri</name>
    <name type="common">Brain eating amoeba</name>
    <dbReference type="NCBI Taxonomy" id="5763"/>
    <lineage>
        <taxon>Eukaryota</taxon>
        <taxon>Discoba</taxon>
        <taxon>Heterolobosea</taxon>
        <taxon>Tetramitia</taxon>
        <taxon>Eutetramitia</taxon>
        <taxon>Vahlkampfiidae</taxon>
        <taxon>Naegleria</taxon>
    </lineage>
</organism>
<evidence type="ECO:0000259" key="10">
    <source>
        <dbReference type="Pfam" id="PF02737"/>
    </source>
</evidence>
<comment type="pathway">
    <text evidence="1">Lipid metabolism; fatty acid beta-oxidation.</text>
</comment>
<keyword evidence="7" id="KW-0456">Lyase</keyword>
<dbReference type="PANTHER" id="PTHR43612:SF3">
    <property type="entry name" value="TRIFUNCTIONAL ENZYME SUBUNIT ALPHA, MITOCHONDRIAL"/>
    <property type="match status" value="1"/>
</dbReference>
<evidence type="ECO:0000256" key="5">
    <source>
        <dbReference type="ARBA" id="ARBA00023027"/>
    </source>
</evidence>
<evidence type="ECO:0000256" key="8">
    <source>
        <dbReference type="ARBA" id="ARBA00023268"/>
    </source>
</evidence>
<dbReference type="SUPFAM" id="SSF52096">
    <property type="entry name" value="ClpP/crotonase"/>
    <property type="match status" value="1"/>
</dbReference>
<dbReference type="InterPro" id="IPR006108">
    <property type="entry name" value="3HC_DH_C"/>
</dbReference>
<dbReference type="OMA" id="NLPCKHP"/>
<evidence type="ECO:0000256" key="6">
    <source>
        <dbReference type="ARBA" id="ARBA00023098"/>
    </source>
</evidence>
<dbReference type="InterPro" id="IPR036291">
    <property type="entry name" value="NAD(P)-bd_dom_sf"/>
</dbReference>
<dbReference type="VEuPathDB" id="AmoebaDB:FDP41_011842"/>
<reference evidence="11 12" key="1">
    <citation type="journal article" date="2019" name="Sci. Rep.">
        <title>Nanopore sequencing improves the draft genome of the human pathogenic amoeba Naegleria fowleri.</title>
        <authorList>
            <person name="Liechti N."/>
            <person name="Schurch N."/>
            <person name="Bruggmann R."/>
            <person name="Wittwer M."/>
        </authorList>
    </citation>
    <scope>NUCLEOTIDE SEQUENCE [LARGE SCALE GENOMIC DNA]</scope>
    <source>
        <strain evidence="11 12">ATCC 30894</strain>
    </source>
</reference>
<keyword evidence="4" id="KW-0560">Oxidoreductase</keyword>
<dbReference type="GO" id="GO:0070403">
    <property type="term" value="F:NAD+ binding"/>
    <property type="evidence" value="ECO:0007669"/>
    <property type="project" value="InterPro"/>
</dbReference>
<dbReference type="AlphaFoldDB" id="A0A6A5C4G2"/>
<comment type="similarity">
    <text evidence="2">In the central section; belongs to the 3-hydroxyacyl-CoA dehydrogenase family.</text>
</comment>
<sequence>MNSSQIEYVYHLFPNPSTVELKFKRSGDHLSLIIHQNIGIIFLHYKGKSVNILDEYVLTEMDQMIGEIEKLILNGTIHGIMFYSLKKDSFIVGADVNMIYTITDSRKAKEVSKHGQALTRRIELLPVIVLAAIHGTCLGGGFEVCLAASHRVCSSSSKTVVGLPETKLGLLPGCGGCVRLPRLAGLENALQLILQGTHVEAKKALNIGIIDKIFPYSADLPPKPHLSQEKSDGPSQEDIDFFQRCFDYTRQLAIEHTQEREKIVAETVKNILELATKGTAVFNQEASFQLGKYKRRPITFSEYLKDNPIGRLLIGFFTTTSIQKQTKGHPYKSPFLILDTIMNGYTKPIDEALEIESTNFSELVIDPVSKNLISLFNTVESAKKAENFCDPKYCSVKCKDVIKKIGVVGSGTMGAGIAQLCLLKGYNVYLKEVEFHYLERGLKRIRNELFGKLVEIGKMTEQERDEIMQKQLESGLEYEPLENCQMVIEAALERVDIKKEVLEKAQSLNKNIIFATNTSSIPLTSIAEESEFKQNVIGLHFFNPVHKMPLVEIICTPYTSQEVLARCYQLALDLGKLPIVVNDSPGFLTTRLFAVYCLEATSIVLDGVPFEEIDKRLQQFGFAAGPLSTLDHSGLDIAVHVMPIIAGKLNLKFDHYEALSELVKGGNVGVKNHKGFFLYDENGRQLGPNPEALRIIAKHQSKRERRVNMATIIDDLIDRCILTLINEASKCIEENIVSLPEAIDLSLILGFGFPPFLGGLLNFADRLGIANIVQRLDELTERYETVKAPCRLLIDMANSNHHFFPERMVIHNILDSQRKQQNISKL</sequence>
<dbReference type="InterPro" id="IPR001753">
    <property type="entry name" value="Enoyl-CoA_hydra/iso"/>
</dbReference>
<keyword evidence="6" id="KW-0443">Lipid metabolism</keyword>
<dbReference type="GO" id="GO:0004300">
    <property type="term" value="F:enoyl-CoA hydratase activity"/>
    <property type="evidence" value="ECO:0007669"/>
    <property type="project" value="TreeGrafter"/>
</dbReference>
<evidence type="ECO:0000256" key="4">
    <source>
        <dbReference type="ARBA" id="ARBA00023002"/>
    </source>
</evidence>
<protein>
    <recommendedName>
        <fullName evidence="13">Enoyl-CoA hydratase</fullName>
    </recommendedName>
</protein>
<dbReference type="OrthoDB" id="5958943at2759"/>
<dbReference type="EMBL" id="VFQX01000012">
    <property type="protein sequence ID" value="KAF0981981.1"/>
    <property type="molecule type" value="Genomic_DNA"/>
</dbReference>